<dbReference type="STRING" id="1229831.M832_03950"/>
<dbReference type="InterPro" id="IPR050641">
    <property type="entry name" value="RIFMO-like"/>
</dbReference>
<evidence type="ECO:0000313" key="6">
    <source>
        <dbReference type="Proteomes" id="UP000019433"/>
    </source>
</evidence>
<dbReference type="PATRIC" id="fig|1229831.3.peg.399"/>
<dbReference type="Proteomes" id="UP000019433">
    <property type="component" value="Chromosome"/>
</dbReference>
<dbReference type="Gene3D" id="3.40.30.120">
    <property type="match status" value="1"/>
</dbReference>
<dbReference type="Pfam" id="PF01494">
    <property type="entry name" value="FAD_binding_3"/>
    <property type="match status" value="1"/>
</dbReference>
<dbReference type="PANTHER" id="PTHR43004:SF19">
    <property type="entry name" value="BINDING MONOOXYGENASE, PUTATIVE (JCVI)-RELATED"/>
    <property type="match status" value="1"/>
</dbReference>
<gene>
    <name evidence="5" type="ORF">M832_03950</name>
</gene>
<feature type="domain" description="FAD-binding" evidence="4">
    <location>
        <begin position="11"/>
        <end position="172"/>
    </location>
</feature>
<dbReference type="SUPFAM" id="SSF51905">
    <property type="entry name" value="FAD/NAD(P)-binding domain"/>
    <property type="match status" value="1"/>
</dbReference>
<dbReference type="InterPro" id="IPR036188">
    <property type="entry name" value="FAD/NAD-bd_sf"/>
</dbReference>
<dbReference type="PANTHER" id="PTHR43004">
    <property type="entry name" value="TRK SYSTEM POTASSIUM UPTAKE PROTEIN"/>
    <property type="match status" value="1"/>
</dbReference>
<evidence type="ECO:0000256" key="3">
    <source>
        <dbReference type="ARBA" id="ARBA00022827"/>
    </source>
</evidence>
<dbReference type="InterPro" id="IPR002938">
    <property type="entry name" value="FAD-bd"/>
</dbReference>
<protein>
    <submittedName>
        <fullName evidence="5">FAD binding domain protein</fullName>
    </submittedName>
</protein>
<dbReference type="KEGG" id="cav:M832_03950"/>
<proteinExistence type="predicted"/>
<dbReference type="GO" id="GO:0071949">
    <property type="term" value="F:FAD binding"/>
    <property type="evidence" value="ECO:0007669"/>
    <property type="project" value="InterPro"/>
</dbReference>
<dbReference type="PRINTS" id="PR00420">
    <property type="entry name" value="RNGMNOXGNASE"/>
</dbReference>
<dbReference type="Gene3D" id="3.50.50.60">
    <property type="entry name" value="FAD/NAD(P)-binding domain"/>
    <property type="match status" value="1"/>
</dbReference>
<evidence type="ECO:0000313" key="5">
    <source>
        <dbReference type="EMBL" id="AHK63260.1"/>
    </source>
</evidence>
<keyword evidence="2" id="KW-0285">Flavoprotein</keyword>
<dbReference type="HOGENOM" id="CLU_537154_0_0_0"/>
<evidence type="ECO:0000256" key="2">
    <source>
        <dbReference type="ARBA" id="ARBA00022630"/>
    </source>
</evidence>
<reference evidence="5 6" key="1">
    <citation type="journal article" date="2014" name="Syst. Appl. Microbiol.">
        <title>Evidence for the existence of two new members of the family Chlamydiaceae and proposal of Chlamydia avium sp. nov. and Chlamydia gallinacea sp. nov.</title>
        <authorList>
            <person name="Sachse K."/>
            <person name="Laroucau K."/>
            <person name="Riege K."/>
            <person name="Wehner S."/>
            <person name="Dilcher M."/>
            <person name="Creasy H.H."/>
            <person name="Weidmann M."/>
            <person name="Myers G."/>
            <person name="Vorimore F."/>
            <person name="Vicari N."/>
            <person name="Magnino S."/>
            <person name="Liebler-Tenorio E."/>
            <person name="Ruettger A."/>
            <person name="Bavoil P.M."/>
            <person name="Hufert F.T."/>
            <person name="Rossello-Mora R."/>
            <person name="Marz M."/>
        </authorList>
    </citation>
    <scope>NUCLEOTIDE SEQUENCE [LARGE SCALE GENOMIC DNA]</scope>
    <source>
        <strain evidence="5 6">10DC88</strain>
    </source>
</reference>
<dbReference type="eggNOG" id="COG0654">
    <property type="taxonomic scope" value="Bacteria"/>
</dbReference>
<accession>W8JGG3</accession>
<evidence type="ECO:0000259" key="4">
    <source>
        <dbReference type="Pfam" id="PF01494"/>
    </source>
</evidence>
<evidence type="ECO:0000256" key="1">
    <source>
        <dbReference type="ARBA" id="ARBA00001974"/>
    </source>
</evidence>
<dbReference type="AlphaFoldDB" id="W8JGG3"/>
<dbReference type="EMBL" id="CP006571">
    <property type="protein sequence ID" value="AHK63260.1"/>
    <property type="molecule type" value="Genomic_DNA"/>
</dbReference>
<comment type="cofactor">
    <cofactor evidence="1">
        <name>FAD</name>
        <dbReference type="ChEBI" id="CHEBI:57692"/>
    </cofactor>
</comment>
<dbReference type="Gene3D" id="3.30.9.10">
    <property type="entry name" value="D-Amino Acid Oxidase, subunit A, domain 2"/>
    <property type="match status" value="1"/>
</dbReference>
<keyword evidence="3" id="KW-0274">FAD</keyword>
<dbReference type="GO" id="GO:0016709">
    <property type="term" value="F:oxidoreductase activity, acting on paired donors, with incorporation or reduction of molecular oxygen, NAD(P)H as one donor, and incorporation of one atom of oxygen"/>
    <property type="evidence" value="ECO:0007669"/>
    <property type="project" value="UniProtKB-ARBA"/>
</dbReference>
<name>W8JGG3_9CHLA</name>
<organism evidence="5 6">
    <name type="scientific">Chlamydia avium 10DC88</name>
    <dbReference type="NCBI Taxonomy" id="1229831"/>
    <lineage>
        <taxon>Bacteria</taxon>
        <taxon>Pseudomonadati</taxon>
        <taxon>Chlamydiota</taxon>
        <taxon>Chlamydiia</taxon>
        <taxon>Chlamydiales</taxon>
        <taxon>Chlamydiaceae</taxon>
        <taxon>Chlamydia/Chlamydophila group</taxon>
        <taxon>Chlamydia</taxon>
    </lineage>
</organism>
<sequence length="519" mass="59856">MPLAIEGSIMTDVLVIGANPTGIILASLLVQHGVSVKVIDHRDSSDEPGYLDCRELPVILSCSSLELLDNAGLLENFVDKGHKIFGARYHWKKRTILFKFNQASESRFPFCLSTSYQAFSQHLIQQFEKHGGTIQWNTRPVTLVDNSIFIEKTKTSQNFENREIYNPKWIIASETDTDPDVKDLFKTQIKFRKHVKDILFVHCDEGEPFEESHIHLVPCSKSFLNFVFYNHEKGSKQLCLTNTSYPLSVKSRRQLLYNYKLAVTDDADAYYHIRAQVHQYPTDYNNFLFLGSVLNNLTFSYLTGINTNIHAAFNLAWKLVPVVKKAASKYLVTAKEHENGNILPHLSEKRQRQAKKLLFSNLYAPALMYYFLKGCRLLEVSGGEYYYPAHKALKYQNSEIIKISPQDREIRGPSPGMRAINVQLENGSYLLDSLKSIKHLLIFFKDRTDLEKALREEYGTWLEVIVTKDPKVFSVYHANPDSLFIIRPDCYIGYRTHKFKLHELISYLLRIFATEKTEN</sequence>